<keyword evidence="2" id="KW-1185">Reference proteome</keyword>
<evidence type="ECO:0000313" key="1">
    <source>
        <dbReference type="EMBL" id="MDQ0472832.1"/>
    </source>
</evidence>
<name>A0ABU0JI83_9HYPH</name>
<dbReference type="RefSeq" id="WP_307280221.1">
    <property type="nucleotide sequence ID" value="NZ_JAUSVX010000013.1"/>
</dbReference>
<comment type="caution">
    <text evidence="1">The sequence shown here is derived from an EMBL/GenBank/DDBJ whole genome shotgun (WGS) entry which is preliminary data.</text>
</comment>
<gene>
    <name evidence="1" type="ORF">QO011_005862</name>
</gene>
<accession>A0ABU0JI83</accession>
<dbReference type="Proteomes" id="UP001242480">
    <property type="component" value="Unassembled WGS sequence"/>
</dbReference>
<dbReference type="EMBL" id="JAUSVX010000013">
    <property type="protein sequence ID" value="MDQ0472832.1"/>
    <property type="molecule type" value="Genomic_DNA"/>
</dbReference>
<protein>
    <submittedName>
        <fullName evidence="1">Uncharacterized protein</fullName>
    </submittedName>
</protein>
<proteinExistence type="predicted"/>
<sequence>MSDVLVGNIGADPPGVFRRLKDMGDGTWAERVAVESAAPGGNKLAAGIDRSGSITAGGSAQQLAAGNPDRKGLKGQNISAGDLWIKETDVTGLPTAAIGGAGSFQVQPGAPFKVDTNQAVSVVGATTGQKWTATEI</sequence>
<evidence type="ECO:0000313" key="2">
    <source>
        <dbReference type="Proteomes" id="UP001242480"/>
    </source>
</evidence>
<organism evidence="1 2">
    <name type="scientific">Labrys wisconsinensis</name>
    <dbReference type="NCBI Taxonomy" id="425677"/>
    <lineage>
        <taxon>Bacteria</taxon>
        <taxon>Pseudomonadati</taxon>
        <taxon>Pseudomonadota</taxon>
        <taxon>Alphaproteobacteria</taxon>
        <taxon>Hyphomicrobiales</taxon>
        <taxon>Xanthobacteraceae</taxon>
        <taxon>Labrys</taxon>
    </lineage>
</organism>
<reference evidence="1 2" key="1">
    <citation type="submission" date="2023-07" db="EMBL/GenBank/DDBJ databases">
        <title>Genomic Encyclopedia of Type Strains, Phase IV (KMG-IV): sequencing the most valuable type-strain genomes for metagenomic binning, comparative biology and taxonomic classification.</title>
        <authorList>
            <person name="Goeker M."/>
        </authorList>
    </citation>
    <scope>NUCLEOTIDE SEQUENCE [LARGE SCALE GENOMIC DNA]</scope>
    <source>
        <strain evidence="1 2">DSM 19619</strain>
    </source>
</reference>